<dbReference type="PRINTS" id="PR00125">
    <property type="entry name" value="ATPASEDELTA"/>
</dbReference>
<organism evidence="8 9">
    <name type="scientific">Lachnobacterium bovis</name>
    <dbReference type="NCBI Taxonomy" id="140626"/>
    <lineage>
        <taxon>Bacteria</taxon>
        <taxon>Bacillati</taxon>
        <taxon>Bacillota</taxon>
        <taxon>Clostridia</taxon>
        <taxon>Lachnospirales</taxon>
        <taxon>Lachnospiraceae</taxon>
        <taxon>Lachnobacterium</taxon>
    </lineage>
</organism>
<keyword evidence="7" id="KW-1003">Cell membrane</keyword>
<dbReference type="GO" id="GO:0046933">
    <property type="term" value="F:proton-transporting ATP synthase activity, rotational mechanism"/>
    <property type="evidence" value="ECO:0007669"/>
    <property type="project" value="UniProtKB-UniRule"/>
</dbReference>
<comment type="function">
    <text evidence="7">F(1)F(0) ATP synthase produces ATP from ADP in the presence of a proton or sodium gradient. F-type ATPases consist of two structural domains, F(1) containing the extramembraneous catalytic core and F(0) containing the membrane proton channel, linked together by a central stalk and a peripheral stalk. During catalysis, ATP synthesis in the catalytic domain of F(1) is coupled via a rotary mechanism of the central stalk subunits to proton translocation.</text>
</comment>
<keyword evidence="9" id="KW-1185">Reference proteome</keyword>
<reference evidence="9" key="1">
    <citation type="submission" date="2016-10" db="EMBL/GenBank/DDBJ databases">
        <authorList>
            <person name="Varghese N."/>
            <person name="Submissions S."/>
        </authorList>
    </citation>
    <scope>NUCLEOTIDE SEQUENCE [LARGE SCALE GENOMIC DNA]</scope>
    <source>
        <strain evidence="9">S1b</strain>
    </source>
</reference>
<dbReference type="GO" id="GO:0045259">
    <property type="term" value="C:proton-transporting ATP synthase complex"/>
    <property type="evidence" value="ECO:0007669"/>
    <property type="project" value="UniProtKB-KW"/>
</dbReference>
<evidence type="ECO:0000256" key="6">
    <source>
        <dbReference type="ARBA" id="ARBA00023310"/>
    </source>
</evidence>
<dbReference type="HAMAP" id="MF_01416">
    <property type="entry name" value="ATP_synth_delta_bact"/>
    <property type="match status" value="1"/>
</dbReference>
<evidence type="ECO:0000256" key="4">
    <source>
        <dbReference type="ARBA" id="ARBA00023065"/>
    </source>
</evidence>
<comment type="subcellular location">
    <subcellularLocation>
        <location evidence="7">Cell membrane</location>
        <topology evidence="7">Peripheral membrane protein</topology>
    </subcellularLocation>
    <subcellularLocation>
        <location evidence="1">Membrane</location>
    </subcellularLocation>
</comment>
<dbReference type="Pfam" id="PF00213">
    <property type="entry name" value="OSCP"/>
    <property type="match status" value="1"/>
</dbReference>
<evidence type="ECO:0000256" key="7">
    <source>
        <dbReference type="HAMAP-Rule" id="MF_01416"/>
    </source>
</evidence>
<accession>A0A1H9TYU1</accession>
<evidence type="ECO:0000313" key="8">
    <source>
        <dbReference type="EMBL" id="SES02188.1"/>
    </source>
</evidence>
<keyword evidence="4 7" id="KW-0406">Ion transport</keyword>
<dbReference type="GO" id="GO:0005886">
    <property type="term" value="C:plasma membrane"/>
    <property type="evidence" value="ECO:0007669"/>
    <property type="project" value="UniProtKB-SubCell"/>
</dbReference>
<keyword evidence="3 7" id="KW-0375">Hydrogen ion transport</keyword>
<dbReference type="AlphaFoldDB" id="A0A1H9TYU1"/>
<proteinExistence type="inferred from homology"/>
<gene>
    <name evidence="7" type="primary">atpH</name>
    <name evidence="8" type="ORF">SAMN02910429_01827</name>
</gene>
<dbReference type="Gene3D" id="1.10.520.20">
    <property type="entry name" value="N-terminal domain of the delta subunit of the F1F0-ATP synthase"/>
    <property type="match status" value="1"/>
</dbReference>
<keyword evidence="5 7" id="KW-0472">Membrane</keyword>
<dbReference type="InterPro" id="IPR026015">
    <property type="entry name" value="ATP_synth_OSCP/delta_N_sf"/>
</dbReference>
<comment type="function">
    <text evidence="7">This protein is part of the stalk that links CF(0) to CF(1). It either transmits conformational changes from CF(0) to CF(1) or is implicated in proton conduction.</text>
</comment>
<comment type="similarity">
    <text evidence="7">Belongs to the ATPase delta chain family.</text>
</comment>
<dbReference type="NCBIfam" id="TIGR01145">
    <property type="entry name" value="ATP_synt_delta"/>
    <property type="match status" value="1"/>
</dbReference>
<protein>
    <recommendedName>
        <fullName evidence="7">ATP synthase subunit delta</fullName>
    </recommendedName>
    <alternativeName>
        <fullName evidence="7">ATP synthase F(1) sector subunit delta</fullName>
    </alternativeName>
    <alternativeName>
        <fullName evidence="7">F-type ATPase subunit delta</fullName>
        <shortName evidence="7">F-ATPase subunit delta</shortName>
    </alternativeName>
</protein>
<dbReference type="PANTHER" id="PTHR11910">
    <property type="entry name" value="ATP SYNTHASE DELTA CHAIN"/>
    <property type="match status" value="1"/>
</dbReference>
<dbReference type="RefSeq" id="WP_022748863.1">
    <property type="nucleotide sequence ID" value="NZ_FOGW01000021.1"/>
</dbReference>
<evidence type="ECO:0000256" key="2">
    <source>
        <dbReference type="ARBA" id="ARBA00022448"/>
    </source>
</evidence>
<dbReference type="Proteomes" id="UP000182471">
    <property type="component" value="Unassembled WGS sequence"/>
</dbReference>
<name>A0A1H9TYU1_9FIRM</name>
<sequence>MAKLVSKTYGDALFGVAVEEGRIGQFFDEVSAIRTALQENEDLNKLMNHPKIDKDEKVKILKNCFEKFVSNEIIGLLSMLVEKDHYNEVDSVLDYFINQVKEYKGIGIADITTAIELSKNQKEEIEKKLLSTTDYNKFEMYFKVDPSIIGGMIIRIGDRVVDSSVKTKLYGLTRDLSKIQLKVGDNTP</sequence>
<keyword evidence="6 7" id="KW-0066">ATP synthesis</keyword>
<evidence type="ECO:0000256" key="5">
    <source>
        <dbReference type="ARBA" id="ARBA00023136"/>
    </source>
</evidence>
<evidence type="ECO:0000256" key="1">
    <source>
        <dbReference type="ARBA" id="ARBA00004370"/>
    </source>
</evidence>
<keyword evidence="7" id="KW-0139">CF(1)</keyword>
<evidence type="ECO:0000313" key="9">
    <source>
        <dbReference type="Proteomes" id="UP000182471"/>
    </source>
</evidence>
<evidence type="ECO:0000256" key="3">
    <source>
        <dbReference type="ARBA" id="ARBA00022781"/>
    </source>
</evidence>
<dbReference type="SUPFAM" id="SSF47928">
    <property type="entry name" value="N-terminal domain of the delta subunit of the F1F0-ATP synthase"/>
    <property type="match status" value="1"/>
</dbReference>
<dbReference type="EMBL" id="FOGW01000021">
    <property type="protein sequence ID" value="SES02188.1"/>
    <property type="molecule type" value="Genomic_DNA"/>
</dbReference>
<keyword evidence="2 7" id="KW-0813">Transport</keyword>
<dbReference type="InterPro" id="IPR000711">
    <property type="entry name" value="ATPase_OSCP/dsu"/>
</dbReference>